<keyword evidence="2" id="KW-1185">Reference proteome</keyword>
<proteinExistence type="predicted"/>
<accession>A0A9P6CSB5</accession>
<organism evidence="1 2">
    <name type="scientific">Pholiota conissans</name>
    <dbReference type="NCBI Taxonomy" id="109636"/>
    <lineage>
        <taxon>Eukaryota</taxon>
        <taxon>Fungi</taxon>
        <taxon>Dikarya</taxon>
        <taxon>Basidiomycota</taxon>
        <taxon>Agaricomycotina</taxon>
        <taxon>Agaricomycetes</taxon>
        <taxon>Agaricomycetidae</taxon>
        <taxon>Agaricales</taxon>
        <taxon>Agaricineae</taxon>
        <taxon>Strophariaceae</taxon>
        <taxon>Pholiota</taxon>
    </lineage>
</organism>
<evidence type="ECO:0000313" key="2">
    <source>
        <dbReference type="Proteomes" id="UP000807469"/>
    </source>
</evidence>
<reference evidence="1" key="1">
    <citation type="submission" date="2020-11" db="EMBL/GenBank/DDBJ databases">
        <authorList>
            <consortium name="DOE Joint Genome Institute"/>
            <person name="Ahrendt S."/>
            <person name="Riley R."/>
            <person name="Andreopoulos W."/>
            <person name="Labutti K."/>
            <person name="Pangilinan J."/>
            <person name="Ruiz-Duenas F.J."/>
            <person name="Barrasa J.M."/>
            <person name="Sanchez-Garcia M."/>
            <person name="Camarero S."/>
            <person name="Miyauchi S."/>
            <person name="Serrano A."/>
            <person name="Linde D."/>
            <person name="Babiker R."/>
            <person name="Drula E."/>
            <person name="Ayuso-Fernandez I."/>
            <person name="Pacheco R."/>
            <person name="Padilla G."/>
            <person name="Ferreira P."/>
            <person name="Barriuso J."/>
            <person name="Kellner H."/>
            <person name="Castanera R."/>
            <person name="Alfaro M."/>
            <person name="Ramirez L."/>
            <person name="Pisabarro A.G."/>
            <person name="Kuo A."/>
            <person name="Tritt A."/>
            <person name="Lipzen A."/>
            <person name="He G."/>
            <person name="Yan M."/>
            <person name="Ng V."/>
            <person name="Cullen D."/>
            <person name="Martin F."/>
            <person name="Rosso M.-N."/>
            <person name="Henrissat B."/>
            <person name="Hibbett D."/>
            <person name="Martinez A.T."/>
            <person name="Grigoriev I.V."/>
        </authorList>
    </citation>
    <scope>NUCLEOTIDE SEQUENCE</scope>
    <source>
        <strain evidence="1">CIRM-BRFM 674</strain>
    </source>
</reference>
<name>A0A9P6CSB5_9AGAR</name>
<protein>
    <submittedName>
        <fullName evidence="1">Uncharacterized protein</fullName>
    </submittedName>
</protein>
<sequence>MTRGLIFPVGTRTSTLAPLGLGGGPLSMHYFIWLGDECEMGVLSTRVPDAWLPVLDAEDGELYLLSPRSALVAVIISAPILSIKNKRSEQLLKLLYASYDKDMRWASQTQRPTRRRGFVRPSTLLLDTPGMRDDSGLTNWNIDPGEEGRRRAERNVTYAAGY</sequence>
<gene>
    <name evidence="1" type="ORF">BDN70DRAFT_900923</name>
</gene>
<dbReference type="AlphaFoldDB" id="A0A9P6CSB5"/>
<comment type="caution">
    <text evidence="1">The sequence shown here is derived from an EMBL/GenBank/DDBJ whole genome shotgun (WGS) entry which is preliminary data.</text>
</comment>
<evidence type="ECO:0000313" key="1">
    <source>
        <dbReference type="EMBL" id="KAF9471955.1"/>
    </source>
</evidence>
<dbReference type="Proteomes" id="UP000807469">
    <property type="component" value="Unassembled WGS sequence"/>
</dbReference>
<dbReference type="EMBL" id="MU155597">
    <property type="protein sequence ID" value="KAF9471955.1"/>
    <property type="molecule type" value="Genomic_DNA"/>
</dbReference>